<dbReference type="PANTHER" id="PTHR31223:SF70">
    <property type="entry name" value="LOG FAMILY PROTEIN YJL055W"/>
    <property type="match status" value="1"/>
</dbReference>
<gene>
    <name evidence="4" type="ORF">IPP15_02385</name>
</gene>
<dbReference type="Gene3D" id="3.40.50.450">
    <property type="match status" value="1"/>
</dbReference>
<protein>
    <recommendedName>
        <fullName evidence="3">Cytokinin riboside 5'-monophosphate phosphoribohydrolase</fullName>
        <ecNumber evidence="3">3.2.2.n1</ecNumber>
    </recommendedName>
</protein>
<evidence type="ECO:0000313" key="4">
    <source>
        <dbReference type="EMBL" id="MBK9981268.1"/>
    </source>
</evidence>
<reference evidence="4 5" key="1">
    <citation type="submission" date="2020-10" db="EMBL/GenBank/DDBJ databases">
        <title>Connecting structure to function with the recovery of over 1000 high-quality activated sludge metagenome-assembled genomes encoding full-length rRNA genes using long-read sequencing.</title>
        <authorList>
            <person name="Singleton C.M."/>
            <person name="Petriglieri F."/>
            <person name="Kristensen J.M."/>
            <person name="Kirkegaard R.H."/>
            <person name="Michaelsen T.Y."/>
            <person name="Andersen M.H."/>
            <person name="Karst S.M."/>
            <person name="Dueholm M.S."/>
            <person name="Nielsen P.H."/>
            <person name="Albertsen M."/>
        </authorList>
    </citation>
    <scope>NUCLEOTIDE SEQUENCE [LARGE SCALE GENOMIC DNA]</scope>
    <source>
        <strain evidence="4">Ribe_18-Q3-R11-54_MAXAC.273</strain>
    </source>
</reference>
<dbReference type="NCBIfam" id="TIGR00730">
    <property type="entry name" value="Rossman fold protein, TIGR00730 family"/>
    <property type="match status" value="1"/>
</dbReference>
<dbReference type="GO" id="GO:0008714">
    <property type="term" value="F:AMP nucleosidase activity"/>
    <property type="evidence" value="ECO:0007669"/>
    <property type="project" value="UniProtKB-EC"/>
</dbReference>
<evidence type="ECO:0000256" key="3">
    <source>
        <dbReference type="RuleBase" id="RU363015"/>
    </source>
</evidence>
<dbReference type="GO" id="GO:0005829">
    <property type="term" value="C:cytosol"/>
    <property type="evidence" value="ECO:0007669"/>
    <property type="project" value="TreeGrafter"/>
</dbReference>
<evidence type="ECO:0000313" key="5">
    <source>
        <dbReference type="Proteomes" id="UP000808337"/>
    </source>
</evidence>
<keyword evidence="3" id="KW-0378">Hydrolase</keyword>
<dbReference type="GO" id="GO:0009691">
    <property type="term" value="P:cytokinin biosynthetic process"/>
    <property type="evidence" value="ECO:0007669"/>
    <property type="project" value="UniProtKB-UniRule"/>
</dbReference>
<evidence type="ECO:0000256" key="1">
    <source>
        <dbReference type="ARBA" id="ARBA00000274"/>
    </source>
</evidence>
<evidence type="ECO:0000256" key="2">
    <source>
        <dbReference type="ARBA" id="ARBA00006763"/>
    </source>
</evidence>
<comment type="similarity">
    <text evidence="2 3">Belongs to the LOG family.</text>
</comment>
<comment type="caution">
    <text evidence="4">The sequence shown here is derived from an EMBL/GenBank/DDBJ whole genome shotgun (WGS) entry which is preliminary data.</text>
</comment>
<keyword evidence="3" id="KW-0203">Cytokinin biosynthesis</keyword>
<dbReference type="Pfam" id="PF03641">
    <property type="entry name" value="Lysine_decarbox"/>
    <property type="match status" value="1"/>
</dbReference>
<organism evidence="4 5">
    <name type="scientific">Candidatus Opimibacter skivensis</name>
    <dbReference type="NCBI Taxonomy" id="2982028"/>
    <lineage>
        <taxon>Bacteria</taxon>
        <taxon>Pseudomonadati</taxon>
        <taxon>Bacteroidota</taxon>
        <taxon>Saprospiria</taxon>
        <taxon>Saprospirales</taxon>
        <taxon>Saprospiraceae</taxon>
        <taxon>Candidatus Opimibacter</taxon>
    </lineage>
</organism>
<name>A0A9D7XRG0_9BACT</name>
<dbReference type="InterPro" id="IPR005269">
    <property type="entry name" value="LOG"/>
</dbReference>
<dbReference type="AlphaFoldDB" id="A0A9D7XRG0"/>
<dbReference type="Proteomes" id="UP000808337">
    <property type="component" value="Unassembled WGS sequence"/>
</dbReference>
<dbReference type="InterPro" id="IPR031100">
    <property type="entry name" value="LOG_fam"/>
</dbReference>
<dbReference type="EMBL" id="JADKGY010000001">
    <property type="protein sequence ID" value="MBK9981268.1"/>
    <property type="molecule type" value="Genomic_DNA"/>
</dbReference>
<sequence length="198" mass="22047">MNVLKSICVYCGSSTGVNPVYMQDAIALMQIFLEHQIRLINGGGNIGLMGVMADAMLRGKGEAIGVIPIGLKQKEVAHTGMTELHVVPDMHSRKLMMVNLSDAFIAFPGGFGTMDEVFETLTWAQLHLHQKPILLYNPDHFYDHLLYQADHMLKEGFLNKNSRSLLLSTSDLNQVLPLLQNFKASFADQWTLSKKEGT</sequence>
<dbReference type="SUPFAM" id="SSF102405">
    <property type="entry name" value="MCP/YpsA-like"/>
    <property type="match status" value="1"/>
</dbReference>
<comment type="catalytic activity">
    <reaction evidence="1">
        <text>AMP + H2O = D-ribose 5-phosphate + adenine</text>
        <dbReference type="Rhea" id="RHEA:20129"/>
        <dbReference type="ChEBI" id="CHEBI:15377"/>
        <dbReference type="ChEBI" id="CHEBI:16708"/>
        <dbReference type="ChEBI" id="CHEBI:78346"/>
        <dbReference type="ChEBI" id="CHEBI:456215"/>
        <dbReference type="EC" id="3.2.2.4"/>
    </reaction>
</comment>
<accession>A0A9D7XRG0</accession>
<proteinExistence type="inferred from homology"/>
<dbReference type="EC" id="3.2.2.n1" evidence="3"/>
<dbReference type="PANTHER" id="PTHR31223">
    <property type="entry name" value="LOG FAMILY PROTEIN YJL055W"/>
    <property type="match status" value="1"/>
</dbReference>